<gene>
    <name evidence="2" type="ORF">OP10G_1276</name>
</gene>
<feature type="region of interest" description="Disordered" evidence="1">
    <location>
        <begin position="146"/>
        <end position="165"/>
    </location>
</feature>
<dbReference type="EMBL" id="CP007139">
    <property type="protein sequence ID" value="AIE84644.1"/>
    <property type="molecule type" value="Genomic_DNA"/>
</dbReference>
<evidence type="ECO:0000313" key="3">
    <source>
        <dbReference type="Proteomes" id="UP000027982"/>
    </source>
</evidence>
<protein>
    <submittedName>
        <fullName evidence="2">Uncharacterized protein</fullName>
    </submittedName>
</protein>
<proteinExistence type="predicted"/>
<evidence type="ECO:0000256" key="1">
    <source>
        <dbReference type="SAM" id="MobiDB-lite"/>
    </source>
</evidence>
<sequence length="165" mass="18995">MFFSLFSAVAAPSPPPKKGRAWYQRLVRPKGSPDLDDYFKDSFFPRYYRIAVMRFRSLPQTEETAKELFRQTELVKNQLELESHPHDADYSDLFALENAIIRCCPAIELPYLREQILVRYRSLAGDDDPIVLRYFQQASPNPHAITIRDTRADLTPPTTESGGPT</sequence>
<keyword evidence="3" id="KW-1185">Reference proteome</keyword>
<dbReference type="KEGG" id="fgi:OP10G_1276"/>
<dbReference type="STRING" id="661478.OP10G_1276"/>
<dbReference type="AlphaFoldDB" id="A0A068NSQ7"/>
<organism evidence="2 3">
    <name type="scientific">Fimbriimonas ginsengisoli Gsoil 348</name>
    <dbReference type="NCBI Taxonomy" id="661478"/>
    <lineage>
        <taxon>Bacteria</taxon>
        <taxon>Bacillati</taxon>
        <taxon>Armatimonadota</taxon>
        <taxon>Fimbriimonadia</taxon>
        <taxon>Fimbriimonadales</taxon>
        <taxon>Fimbriimonadaceae</taxon>
        <taxon>Fimbriimonas</taxon>
    </lineage>
</organism>
<dbReference type="RefSeq" id="WP_025226734.1">
    <property type="nucleotide sequence ID" value="NZ_CP007139.1"/>
</dbReference>
<evidence type="ECO:0000313" key="2">
    <source>
        <dbReference type="EMBL" id="AIE84644.1"/>
    </source>
</evidence>
<reference evidence="2 3" key="1">
    <citation type="journal article" date="2014" name="PLoS ONE">
        <title>The first complete genome sequence of the class fimbriimonadia in the phylum armatimonadetes.</title>
        <authorList>
            <person name="Hu Z.Y."/>
            <person name="Wang Y.Z."/>
            <person name="Im W.T."/>
            <person name="Wang S.Y."/>
            <person name="Zhao G.P."/>
            <person name="Zheng H.J."/>
            <person name="Quan Z.X."/>
        </authorList>
    </citation>
    <scope>NUCLEOTIDE SEQUENCE [LARGE SCALE GENOMIC DNA]</scope>
    <source>
        <strain evidence="2">Gsoil 348</strain>
    </source>
</reference>
<name>A0A068NSQ7_FIMGI</name>
<dbReference type="Proteomes" id="UP000027982">
    <property type="component" value="Chromosome"/>
</dbReference>
<accession>A0A068NSQ7</accession>
<dbReference type="HOGENOM" id="CLU_1608397_0_0_0"/>
<feature type="compositionally biased region" description="Polar residues" evidence="1">
    <location>
        <begin position="156"/>
        <end position="165"/>
    </location>
</feature>